<name>Q4PMS8_IXOSC</name>
<reference evidence="2" key="1">
    <citation type="submission" date="2005-05" db="EMBL/GenBank/DDBJ databases">
        <authorList>
            <person name="Tseng H.-P."/>
            <person name="Hseu T.-H."/>
            <person name="Buhler D.R."/>
            <person name="Wang W.-D."/>
            <person name="Tsai H.-L."/>
            <person name="Hu C.-H."/>
        </authorList>
    </citation>
    <scope>NUCLEOTIDE SEQUENCE</scope>
    <source>
        <strain evidence="2">ISN-L-107</strain>
        <tissue evidence="2">Salivary glands</tissue>
    </source>
</reference>
<dbReference type="AlphaFoldDB" id="Q4PMS8"/>
<organism evidence="2">
    <name type="scientific">Ixodes scapularis</name>
    <name type="common">Black-legged tick</name>
    <name type="synonym">Deer tick</name>
    <dbReference type="NCBI Taxonomy" id="6945"/>
    <lineage>
        <taxon>Eukaryota</taxon>
        <taxon>Metazoa</taxon>
        <taxon>Ecdysozoa</taxon>
        <taxon>Arthropoda</taxon>
        <taxon>Chelicerata</taxon>
        <taxon>Arachnida</taxon>
        <taxon>Acari</taxon>
        <taxon>Parasitiformes</taxon>
        <taxon>Ixodida</taxon>
        <taxon>Ixodoidea</taxon>
        <taxon>Ixodidae</taxon>
        <taxon>Ixodinae</taxon>
        <taxon>Ixodes</taxon>
    </lineage>
</organism>
<dbReference type="EMBL" id="DQ066046">
    <property type="protein sequence ID" value="AAY66683.1"/>
    <property type="molecule type" value="mRNA"/>
</dbReference>
<evidence type="ECO:0000256" key="1">
    <source>
        <dbReference type="SAM" id="SignalP"/>
    </source>
</evidence>
<sequence length="121" mass="13410">MLPTSKRQLVVFAVVLILPALRSAGFLSGTVVHHDCMDTLVDCGEMKCRLEGSGGLQDYDPNSCRLECKGSARPSVPDGVCRGDVRNCTKFVRESLDNWQHGLQRRINEVLGEWCTCLSKK</sequence>
<dbReference type="VEuPathDB" id="VectorBase:ISCP_014517"/>
<reference evidence="2" key="2">
    <citation type="journal article" date="2006" name="Insect Biochem. Mol. Biol.">
        <title>An annotated catalog of salivary gland transcripts from Ixodes scapularis ticks.</title>
        <authorList>
            <person name="Ribeiro J.M."/>
            <person name="Alarcon-Chaidez F."/>
            <person name="Francischetti I.M."/>
            <person name="Mans B.J."/>
            <person name="Mather T.N."/>
            <person name="Valenzuela J.G."/>
            <person name="Wikel S.K."/>
        </authorList>
    </citation>
    <scope>NUCLEOTIDE SEQUENCE</scope>
    <source>
        <strain evidence="2">ISN-L-107</strain>
        <tissue evidence="2">Salivary glands</tissue>
    </source>
</reference>
<evidence type="ECO:0000313" key="2">
    <source>
        <dbReference type="EMBL" id="AAY66683.1"/>
    </source>
</evidence>
<accession>Q4PMS8</accession>
<feature type="chain" id="PRO_5004241005" evidence="1">
    <location>
        <begin position="25"/>
        <end position="121"/>
    </location>
</feature>
<proteinExistence type="evidence at transcript level"/>
<feature type="signal peptide" evidence="1">
    <location>
        <begin position="1"/>
        <end position="24"/>
    </location>
</feature>
<keyword evidence="1" id="KW-0732">Signal</keyword>
<protein>
    <submittedName>
        <fullName evidence="2">Putative secreted salivary protein</fullName>
    </submittedName>
</protein>